<protein>
    <submittedName>
        <fullName evidence="2">Putative TIM-barrel fold metal-dependent hydrolase</fullName>
    </submittedName>
</protein>
<dbReference type="AlphaFoldDB" id="A0A4Q7V778"/>
<dbReference type="InterPro" id="IPR006680">
    <property type="entry name" value="Amidohydro-rel"/>
</dbReference>
<dbReference type="InterPro" id="IPR052358">
    <property type="entry name" value="Aro_Compnd_Degr_Hydrolases"/>
</dbReference>
<comment type="caution">
    <text evidence="2">The sequence shown here is derived from an EMBL/GenBank/DDBJ whole genome shotgun (WGS) entry which is preliminary data.</text>
</comment>
<dbReference type="Pfam" id="PF04909">
    <property type="entry name" value="Amidohydro_2"/>
    <property type="match status" value="1"/>
</dbReference>
<dbReference type="Proteomes" id="UP000293398">
    <property type="component" value="Unassembled WGS sequence"/>
</dbReference>
<organism evidence="2 3">
    <name type="scientific">Advenella incenata</name>
    <dbReference type="NCBI Taxonomy" id="267800"/>
    <lineage>
        <taxon>Bacteria</taxon>
        <taxon>Pseudomonadati</taxon>
        <taxon>Pseudomonadota</taxon>
        <taxon>Betaproteobacteria</taxon>
        <taxon>Burkholderiales</taxon>
        <taxon>Alcaligenaceae</taxon>
    </lineage>
</organism>
<dbReference type="RefSeq" id="WP_130305226.1">
    <property type="nucleotide sequence ID" value="NZ_SHKO01000005.1"/>
</dbReference>
<gene>
    <name evidence="2" type="ORF">EV681_4474</name>
</gene>
<dbReference type="EMBL" id="SHKO01000005">
    <property type="protein sequence ID" value="RZT91714.1"/>
    <property type="molecule type" value="Genomic_DNA"/>
</dbReference>
<accession>A0A4Q7V778</accession>
<keyword evidence="3" id="KW-1185">Reference proteome</keyword>
<feature type="domain" description="Amidohydrolase-related" evidence="1">
    <location>
        <begin position="20"/>
        <end position="284"/>
    </location>
</feature>
<dbReference type="PANTHER" id="PTHR35563:SF2">
    <property type="entry name" value="BARREL METAL-DEPENDENT HYDROLASE, PUTATIVE (AFU_ORTHOLOGUE AFUA_1G16240)-RELATED"/>
    <property type="match status" value="1"/>
</dbReference>
<evidence type="ECO:0000259" key="1">
    <source>
        <dbReference type="Pfam" id="PF04909"/>
    </source>
</evidence>
<sequence length="286" mass="31788">MTHVTKPMHHPGIRIPAKACDCHIHFYDDRFPASPDAKLRPSNASISQYIKLQSYIGMERAVLVTPSTYGTDNRCMLEGLQAMGDRARGVAVIDGSEDDAHLAMLHEAGVRGVRLNLSLGVVGKIEWLNMLSQRIAPLGWHIQILMAPDQLAQHEVALHHLPVQIVFDHFARISPAMAYKHPAHRIVLDLLRERKAWVKVSGGYIVSDEHDAEDPNLNVLARSFIAAASDRVIWGSDWPHATAMAGHHSMPDDATQVERLCVWANNEATLYRILVSNPGVLYGFPD</sequence>
<keyword evidence="2" id="KW-0378">Hydrolase</keyword>
<dbReference type="SUPFAM" id="SSF51556">
    <property type="entry name" value="Metallo-dependent hydrolases"/>
    <property type="match status" value="1"/>
</dbReference>
<dbReference type="GO" id="GO:0016787">
    <property type="term" value="F:hydrolase activity"/>
    <property type="evidence" value="ECO:0007669"/>
    <property type="project" value="UniProtKB-KW"/>
</dbReference>
<proteinExistence type="predicted"/>
<dbReference type="PANTHER" id="PTHR35563">
    <property type="entry name" value="BARREL METAL-DEPENDENT HYDROLASE, PUTATIVE (AFU_ORTHOLOGUE AFUA_1G16240)-RELATED"/>
    <property type="match status" value="1"/>
</dbReference>
<dbReference type="OrthoDB" id="9787654at2"/>
<dbReference type="InterPro" id="IPR032466">
    <property type="entry name" value="Metal_Hydrolase"/>
</dbReference>
<dbReference type="Gene3D" id="3.20.20.140">
    <property type="entry name" value="Metal-dependent hydrolases"/>
    <property type="match status" value="1"/>
</dbReference>
<name>A0A4Q7V778_9BURK</name>
<evidence type="ECO:0000313" key="3">
    <source>
        <dbReference type="Proteomes" id="UP000293398"/>
    </source>
</evidence>
<reference evidence="2 3" key="1">
    <citation type="submission" date="2019-02" db="EMBL/GenBank/DDBJ databases">
        <title>Genomic Encyclopedia of Type Strains, Phase IV (KMG-IV): sequencing the most valuable type-strain genomes for metagenomic binning, comparative biology and taxonomic classification.</title>
        <authorList>
            <person name="Goeker M."/>
        </authorList>
    </citation>
    <scope>NUCLEOTIDE SEQUENCE [LARGE SCALE GENOMIC DNA]</scope>
    <source>
        <strain evidence="2 3">DSM 23814</strain>
    </source>
</reference>
<evidence type="ECO:0000313" key="2">
    <source>
        <dbReference type="EMBL" id="RZT91714.1"/>
    </source>
</evidence>